<dbReference type="PANTHER" id="PTHR13593:SF140">
    <property type="entry name" value="PLC-LIKE PHOSPHODIESTERASE"/>
    <property type="match status" value="1"/>
</dbReference>
<dbReference type="EMBL" id="JALLAZ020001171">
    <property type="protein sequence ID" value="KAL3779304.1"/>
    <property type="molecule type" value="Genomic_DNA"/>
</dbReference>
<feature type="signal peptide" evidence="2">
    <location>
        <begin position="1"/>
        <end position="18"/>
    </location>
</feature>
<sequence>MGPLRCISSSLLCAGVLASAGYCAYRYGPWYAQSGDDSPGTASDLTAANACEGCCNGLASSCDLRVNEVLFPMVHNAMSSRNDLFAAYNNIESLERALVAGYRGLMLDSCICDGTSIGQEAQNIIRGEGDKGESYLGFCHTTCLAGVRDPAKVLGNIKTFLDVNRNEVLMIEFEVIDGSLTQLHSAIDESGLDQYVYTRSEGTATGEWPTLQSLIDANTRLIIFAHGDGMDYCCESDTCPEGMFYTYDHIEQTNWNDATCDVMGEDFDSKIDFFLMNHWMNEPETDLPFEGNADEFNSFNSLLERFKLCTERMPNIVAVDFWSIGDVLDFVKEVNQNKAGGSTTASETMPAIEEGGEN</sequence>
<dbReference type="InterPro" id="IPR017946">
    <property type="entry name" value="PLC-like_Pdiesterase_TIM-brl"/>
</dbReference>
<organism evidence="3 4">
    <name type="scientific">Stephanodiscus triporus</name>
    <dbReference type="NCBI Taxonomy" id="2934178"/>
    <lineage>
        <taxon>Eukaryota</taxon>
        <taxon>Sar</taxon>
        <taxon>Stramenopiles</taxon>
        <taxon>Ochrophyta</taxon>
        <taxon>Bacillariophyta</taxon>
        <taxon>Coscinodiscophyceae</taxon>
        <taxon>Thalassiosirophycidae</taxon>
        <taxon>Stephanodiscales</taxon>
        <taxon>Stephanodiscaceae</taxon>
        <taxon>Stephanodiscus</taxon>
    </lineage>
</organism>
<evidence type="ECO:0000256" key="1">
    <source>
        <dbReference type="SAM" id="MobiDB-lite"/>
    </source>
</evidence>
<keyword evidence="2" id="KW-0732">Signal</keyword>
<accession>A0ABD3NTS5</accession>
<comment type="caution">
    <text evidence="3">The sequence shown here is derived from an EMBL/GenBank/DDBJ whole genome shotgun (WGS) entry which is preliminary data.</text>
</comment>
<dbReference type="AlphaFoldDB" id="A0ABD3NTS5"/>
<feature type="region of interest" description="Disordered" evidence="1">
    <location>
        <begin position="339"/>
        <end position="358"/>
    </location>
</feature>
<dbReference type="InterPro" id="IPR051057">
    <property type="entry name" value="PI-PLC_domain"/>
</dbReference>
<feature type="chain" id="PRO_5044830124" evidence="2">
    <location>
        <begin position="19"/>
        <end position="358"/>
    </location>
</feature>
<reference evidence="3 4" key="1">
    <citation type="submission" date="2024-10" db="EMBL/GenBank/DDBJ databases">
        <title>Updated reference genomes for cyclostephanoid diatoms.</title>
        <authorList>
            <person name="Roberts W.R."/>
            <person name="Alverson A.J."/>
        </authorList>
    </citation>
    <scope>NUCLEOTIDE SEQUENCE [LARGE SCALE GENOMIC DNA]</scope>
    <source>
        <strain evidence="3 4">AJA276-08</strain>
    </source>
</reference>
<evidence type="ECO:0000313" key="3">
    <source>
        <dbReference type="EMBL" id="KAL3779304.1"/>
    </source>
</evidence>
<dbReference type="PANTHER" id="PTHR13593">
    <property type="match status" value="1"/>
</dbReference>
<evidence type="ECO:0000313" key="4">
    <source>
        <dbReference type="Proteomes" id="UP001530315"/>
    </source>
</evidence>
<keyword evidence="4" id="KW-1185">Reference proteome</keyword>
<proteinExistence type="predicted"/>
<gene>
    <name evidence="3" type="ORF">ACHAW5_006470</name>
</gene>
<dbReference type="SUPFAM" id="SSF51695">
    <property type="entry name" value="PLC-like phosphodiesterases"/>
    <property type="match status" value="1"/>
</dbReference>
<name>A0ABD3NTS5_9STRA</name>
<protein>
    <submittedName>
        <fullName evidence="3">Uncharacterized protein</fullName>
    </submittedName>
</protein>
<dbReference type="Gene3D" id="3.20.20.190">
    <property type="entry name" value="Phosphatidylinositol (PI) phosphodiesterase"/>
    <property type="match status" value="1"/>
</dbReference>
<dbReference type="Pfam" id="PF26146">
    <property type="entry name" value="PI-PLC_X"/>
    <property type="match status" value="1"/>
</dbReference>
<dbReference type="Proteomes" id="UP001530315">
    <property type="component" value="Unassembled WGS sequence"/>
</dbReference>
<evidence type="ECO:0000256" key="2">
    <source>
        <dbReference type="SAM" id="SignalP"/>
    </source>
</evidence>